<feature type="region of interest" description="Disordered" evidence="1">
    <location>
        <begin position="178"/>
        <end position="253"/>
    </location>
</feature>
<reference evidence="4" key="1">
    <citation type="submission" date="2016-10" db="EMBL/GenBank/DDBJ databases">
        <authorList>
            <person name="Varghese N."/>
            <person name="Submissions S."/>
        </authorList>
    </citation>
    <scope>NUCLEOTIDE SEQUENCE [LARGE SCALE GENOMIC DNA]</scope>
    <source>
        <strain evidence="4">CGMCC 4.7042</strain>
    </source>
</reference>
<feature type="region of interest" description="Disordered" evidence="1">
    <location>
        <begin position="107"/>
        <end position="165"/>
    </location>
</feature>
<protein>
    <submittedName>
        <fullName evidence="3">Uncharacterized protein</fullName>
    </submittedName>
</protein>
<dbReference type="OrthoDB" id="4263369at2"/>
<feature type="compositionally biased region" description="Polar residues" evidence="1">
    <location>
        <begin position="133"/>
        <end position="149"/>
    </location>
</feature>
<dbReference type="STRING" id="1196353.SAMN05444921_10252"/>
<accession>A0A1G9NR87</accession>
<organism evidence="3 4">
    <name type="scientific">Streptomyces wuyuanensis</name>
    <dbReference type="NCBI Taxonomy" id="1196353"/>
    <lineage>
        <taxon>Bacteria</taxon>
        <taxon>Bacillati</taxon>
        <taxon>Actinomycetota</taxon>
        <taxon>Actinomycetes</taxon>
        <taxon>Kitasatosporales</taxon>
        <taxon>Streptomycetaceae</taxon>
        <taxon>Streptomyces</taxon>
    </lineage>
</organism>
<keyword evidence="2" id="KW-0472">Membrane</keyword>
<feature type="compositionally biased region" description="Basic and acidic residues" evidence="1">
    <location>
        <begin position="238"/>
        <end position="253"/>
    </location>
</feature>
<evidence type="ECO:0000256" key="1">
    <source>
        <dbReference type="SAM" id="MobiDB-lite"/>
    </source>
</evidence>
<keyword evidence="4" id="KW-1185">Reference proteome</keyword>
<evidence type="ECO:0000256" key="2">
    <source>
        <dbReference type="SAM" id="Phobius"/>
    </source>
</evidence>
<feature type="transmembrane region" description="Helical" evidence="2">
    <location>
        <begin position="76"/>
        <end position="97"/>
    </location>
</feature>
<name>A0A1G9NR87_9ACTN</name>
<keyword evidence="2" id="KW-0812">Transmembrane</keyword>
<dbReference type="EMBL" id="FNHI01000002">
    <property type="protein sequence ID" value="SDL88861.1"/>
    <property type="molecule type" value="Genomic_DNA"/>
</dbReference>
<dbReference type="GeneID" id="40828005"/>
<sequence length="253" mass="26609">MTPERDEREEPRTPELNALLEAARRPGVSDPSAQEQALAAFRTARDAGLHAAPVPWWRRRARDDWRPEAERRRGRLLVRGLIAGLVMGALGGVAVAAGNGALPIPVPFGGSEKPGRDEPQPVQTRSTERARTESGTPEASITPSPTPGSGATGLAKNRPSGMPPAAEDALCRVYLDALDGKGEPPRGEAKARLEAQAGGPEAVRAWCEEKSAAAGQPRPDGPKDGPGAGPVVSPEAGKPPKEREPGKPTDRPR</sequence>
<evidence type="ECO:0000313" key="3">
    <source>
        <dbReference type="EMBL" id="SDL88861.1"/>
    </source>
</evidence>
<keyword evidence="2" id="KW-1133">Transmembrane helix</keyword>
<feature type="compositionally biased region" description="Basic and acidic residues" evidence="1">
    <location>
        <begin position="178"/>
        <end position="193"/>
    </location>
</feature>
<proteinExistence type="predicted"/>
<dbReference type="RefSeq" id="WP_093652293.1">
    <property type="nucleotide sequence ID" value="NZ_FNHI01000002.1"/>
</dbReference>
<gene>
    <name evidence="3" type="ORF">SAMN05444921_10252</name>
</gene>
<dbReference type="AlphaFoldDB" id="A0A1G9NR87"/>
<dbReference type="Proteomes" id="UP000199063">
    <property type="component" value="Unassembled WGS sequence"/>
</dbReference>
<evidence type="ECO:0000313" key="4">
    <source>
        <dbReference type="Proteomes" id="UP000199063"/>
    </source>
</evidence>